<reference evidence="14 15" key="1">
    <citation type="journal article" date="2023" name="BMC Biotechnol.">
        <title>Vitis rotundifolia cv Carlos genome sequencing.</title>
        <authorList>
            <person name="Huff M."/>
            <person name="Hulse-Kemp A."/>
            <person name="Scheffler B."/>
            <person name="Youngblood R."/>
            <person name="Simpson S."/>
            <person name="Babiker E."/>
            <person name="Staton M."/>
        </authorList>
    </citation>
    <scope>NUCLEOTIDE SEQUENCE [LARGE SCALE GENOMIC DNA]</scope>
    <source>
        <tissue evidence="14">Leaf</tissue>
    </source>
</reference>
<evidence type="ECO:0000256" key="10">
    <source>
        <dbReference type="ARBA" id="ARBA00023170"/>
    </source>
</evidence>
<organism evidence="14 15">
    <name type="scientific">Vitis rotundifolia</name>
    <name type="common">Muscadine grape</name>
    <dbReference type="NCBI Taxonomy" id="103349"/>
    <lineage>
        <taxon>Eukaryota</taxon>
        <taxon>Viridiplantae</taxon>
        <taxon>Streptophyta</taxon>
        <taxon>Embryophyta</taxon>
        <taxon>Tracheophyta</taxon>
        <taxon>Spermatophyta</taxon>
        <taxon>Magnoliopsida</taxon>
        <taxon>eudicotyledons</taxon>
        <taxon>Gunneridae</taxon>
        <taxon>Pentapetalae</taxon>
        <taxon>rosids</taxon>
        <taxon>Vitales</taxon>
        <taxon>Vitaceae</taxon>
        <taxon>Viteae</taxon>
        <taxon>Vitis</taxon>
    </lineage>
</organism>
<comment type="subcellular location">
    <subcellularLocation>
        <location evidence="1">Cell membrane</location>
        <topology evidence="1">Single-pass type I membrane protein</topology>
    </subcellularLocation>
</comment>
<dbReference type="InterPro" id="IPR001611">
    <property type="entry name" value="Leu-rich_rpt"/>
</dbReference>
<dbReference type="InterPro" id="IPR003591">
    <property type="entry name" value="Leu-rich_rpt_typical-subtyp"/>
</dbReference>
<evidence type="ECO:0000256" key="3">
    <source>
        <dbReference type="ARBA" id="ARBA00022475"/>
    </source>
</evidence>
<keyword evidence="4" id="KW-0433">Leucine-rich repeat</keyword>
<keyword evidence="6" id="KW-0732">Signal</keyword>
<protein>
    <recommendedName>
        <fullName evidence="13">Leucine-rich repeat-containing N-terminal plant-type domain-containing protein</fullName>
    </recommendedName>
</protein>
<keyword evidence="10" id="KW-0675">Receptor</keyword>
<dbReference type="SMART" id="SM00365">
    <property type="entry name" value="LRR_SD22"/>
    <property type="match status" value="6"/>
</dbReference>
<dbReference type="PROSITE" id="PS51257">
    <property type="entry name" value="PROKAR_LIPOPROTEIN"/>
    <property type="match status" value="1"/>
</dbReference>
<dbReference type="EMBL" id="JARBHA010000004">
    <property type="protein sequence ID" value="KAJ9703069.1"/>
    <property type="molecule type" value="Genomic_DNA"/>
</dbReference>
<dbReference type="Pfam" id="PF00560">
    <property type="entry name" value="LRR_1"/>
    <property type="match status" value="4"/>
</dbReference>
<evidence type="ECO:0000259" key="13">
    <source>
        <dbReference type="Pfam" id="PF08263"/>
    </source>
</evidence>
<evidence type="ECO:0000256" key="12">
    <source>
        <dbReference type="SAM" id="Phobius"/>
    </source>
</evidence>
<evidence type="ECO:0000256" key="9">
    <source>
        <dbReference type="ARBA" id="ARBA00023136"/>
    </source>
</evidence>
<keyword evidence="15" id="KW-1185">Reference proteome</keyword>
<evidence type="ECO:0000256" key="5">
    <source>
        <dbReference type="ARBA" id="ARBA00022692"/>
    </source>
</evidence>
<gene>
    <name evidence="14" type="ORF">PVL29_004722</name>
</gene>
<dbReference type="FunFam" id="3.80.10.10:FF:000213">
    <property type="entry name" value="Tyrosine-sulfated glycopeptide receptor 1"/>
    <property type="match status" value="1"/>
</dbReference>
<evidence type="ECO:0000256" key="6">
    <source>
        <dbReference type="ARBA" id="ARBA00022729"/>
    </source>
</evidence>
<name>A0AA39A9A6_VITRO</name>
<dbReference type="PANTHER" id="PTHR48062:SF21">
    <property type="entry name" value="RECEPTOR-LIKE PROTEIN 12"/>
    <property type="match status" value="1"/>
</dbReference>
<comment type="similarity">
    <text evidence="2">Belongs to the RLP family.</text>
</comment>
<dbReference type="GO" id="GO:0005886">
    <property type="term" value="C:plasma membrane"/>
    <property type="evidence" value="ECO:0007669"/>
    <property type="project" value="UniProtKB-SubCell"/>
</dbReference>
<keyword evidence="3" id="KW-1003">Cell membrane</keyword>
<feature type="domain" description="Leucine-rich repeat-containing N-terminal plant-type" evidence="13">
    <location>
        <begin position="30"/>
        <end position="69"/>
    </location>
</feature>
<dbReference type="InterPro" id="IPR032675">
    <property type="entry name" value="LRR_dom_sf"/>
</dbReference>
<feature type="transmembrane region" description="Helical" evidence="12">
    <location>
        <begin position="7"/>
        <end position="25"/>
    </location>
</feature>
<accession>A0AA39A9A6</accession>
<dbReference type="InterPro" id="IPR051502">
    <property type="entry name" value="RLP_Defense_Trigger"/>
</dbReference>
<evidence type="ECO:0000256" key="1">
    <source>
        <dbReference type="ARBA" id="ARBA00004251"/>
    </source>
</evidence>
<dbReference type="FunFam" id="3.80.10.10:FF:000041">
    <property type="entry name" value="LRR receptor-like serine/threonine-protein kinase ERECTA"/>
    <property type="match status" value="3"/>
</dbReference>
<dbReference type="SMART" id="SM00369">
    <property type="entry name" value="LRR_TYP"/>
    <property type="match status" value="11"/>
</dbReference>
<sequence>MKVSSNLYLAIYGTFLSLLLGYGSLGCMEEEKVGLLQLKASINHPNGTTLSSWGGEVGDCCRWEHVTCDNKTNRVIQLSLGSVRDLELGEWSLNASLLLPFQQLRNLDLSYTDLTGFQGLLGSKKLRVLNVGWNYLTTIPIFSALPSLKVLDLQYNQINSSQLQGLKYLSRLEVLNLKRNSLMGGIPPIIGTLSYLKSLSLGYNNLNGSLSMEGLCKLNLEELDLSGNGFEDSLPACLNNLTLLRLLDLSKNNFRGTIPSSLFSNLKSLEYISLSENHFEGSVYFGSLFNHSRLEVFDLTSNNKYLKVETENPTWSFPLFQLKILQLSNCTLKVVPSFLLSQHDLRVVDLSYNHMTGDVPTWLLDNNTKLEYLSLESNSLTGVLDLPSNPIHSDMRLLDFSLNCIHGDLPPFIGSIFPRLEVLNLSRNALQGNIPSSMGDMEWLVSLDLSNNNLSGQLPERMMVGCISLHIIKLSNNSLHGTLPTKSNLPRLLFLSLDNNNFSGEISSGFLNSSSLLMLDISSNSLMGQIPDWIGNFSALRSLILARNYLDGAFPTGFCKLNELRFLDLSHNKIGPTLPPCANLKNMKFLHLESNNLTGPIPNVLAKATSLVTLNLRDNKLSSLVPPWISLLSKLRVLLLKGNQLEDSIPLQLCRLKSISILDLSHNNLSGTISPCLDNITFGREVALMDDTFSMDGIAMFSHTTTETYSYENQLSVYKELVIIFAASPETEEIEFVSKSRSESYKGNILYFMSGLDLSGNKLTGLIPPEIGNLSGIHTLNLSYNQLTGSTPQTFSNLKEIESLDLSHNGLTGQIPAQIVELNFLTVFSVAHNNLSGKTPERKFQFATFEQSSYEGNPLLCGLPLERSCTPTSAPPAVQSPVSNIRENSSCEAIFLWSFGGSYGVAFLGIVAFLYFNSYYRELLFYFIEKKVPFLQLRGR</sequence>
<keyword evidence="8 12" id="KW-1133">Transmembrane helix</keyword>
<dbReference type="PRINTS" id="PR00019">
    <property type="entry name" value="LEURICHRPT"/>
</dbReference>
<evidence type="ECO:0000313" key="14">
    <source>
        <dbReference type="EMBL" id="KAJ9703069.1"/>
    </source>
</evidence>
<evidence type="ECO:0000313" key="15">
    <source>
        <dbReference type="Proteomes" id="UP001168098"/>
    </source>
</evidence>
<dbReference type="AlphaFoldDB" id="A0AA39A9A6"/>
<evidence type="ECO:0000256" key="2">
    <source>
        <dbReference type="ARBA" id="ARBA00009592"/>
    </source>
</evidence>
<comment type="caution">
    <text evidence="14">The sequence shown here is derived from an EMBL/GenBank/DDBJ whole genome shotgun (WGS) entry which is preliminary data.</text>
</comment>
<evidence type="ECO:0000256" key="7">
    <source>
        <dbReference type="ARBA" id="ARBA00022737"/>
    </source>
</evidence>
<dbReference type="PANTHER" id="PTHR48062">
    <property type="entry name" value="RECEPTOR-LIKE PROTEIN 14"/>
    <property type="match status" value="1"/>
</dbReference>
<keyword evidence="5 12" id="KW-0812">Transmembrane</keyword>
<feature type="transmembrane region" description="Helical" evidence="12">
    <location>
        <begin position="894"/>
        <end position="916"/>
    </location>
</feature>
<evidence type="ECO:0000256" key="11">
    <source>
        <dbReference type="ARBA" id="ARBA00023180"/>
    </source>
</evidence>
<keyword evidence="7" id="KW-0677">Repeat</keyword>
<dbReference type="Proteomes" id="UP001168098">
    <property type="component" value="Unassembled WGS sequence"/>
</dbReference>
<dbReference type="InterPro" id="IPR013210">
    <property type="entry name" value="LRR_N_plant-typ"/>
</dbReference>
<dbReference type="Pfam" id="PF08263">
    <property type="entry name" value="LRRNT_2"/>
    <property type="match status" value="1"/>
</dbReference>
<dbReference type="PROSITE" id="PS51450">
    <property type="entry name" value="LRR"/>
    <property type="match status" value="3"/>
</dbReference>
<dbReference type="SUPFAM" id="SSF52058">
    <property type="entry name" value="L domain-like"/>
    <property type="match status" value="2"/>
</dbReference>
<proteinExistence type="inferred from homology"/>
<keyword evidence="11" id="KW-0325">Glycoprotein</keyword>
<dbReference type="SUPFAM" id="SSF52047">
    <property type="entry name" value="RNI-like"/>
    <property type="match status" value="1"/>
</dbReference>
<dbReference type="Pfam" id="PF13855">
    <property type="entry name" value="LRR_8"/>
    <property type="match status" value="4"/>
</dbReference>
<keyword evidence="9 12" id="KW-0472">Membrane</keyword>
<evidence type="ECO:0000256" key="4">
    <source>
        <dbReference type="ARBA" id="ARBA00022614"/>
    </source>
</evidence>
<evidence type="ECO:0000256" key="8">
    <source>
        <dbReference type="ARBA" id="ARBA00022989"/>
    </source>
</evidence>
<dbReference type="Gene3D" id="3.80.10.10">
    <property type="entry name" value="Ribonuclease Inhibitor"/>
    <property type="match status" value="4"/>
</dbReference>